<dbReference type="EMBL" id="BPLQ01005719">
    <property type="protein sequence ID" value="GIY16716.1"/>
    <property type="molecule type" value="Genomic_DNA"/>
</dbReference>
<name>A0AAV4R7U5_9ARAC</name>
<comment type="caution">
    <text evidence="1">The sequence shown here is derived from an EMBL/GenBank/DDBJ whole genome shotgun (WGS) entry which is preliminary data.</text>
</comment>
<sequence length="89" mass="10006">MQIKRHKCVRHIAFGIKTRGTWSSPQIASEQLVMSLNEGSRHVCEDLLQDRQLCTSSFKKIPVIKEYEKGCGDESSKKTNVVDNGNTSP</sequence>
<gene>
    <name evidence="1" type="ORF">CDAR_426881</name>
</gene>
<dbReference type="Proteomes" id="UP001054837">
    <property type="component" value="Unassembled WGS sequence"/>
</dbReference>
<keyword evidence="2" id="KW-1185">Reference proteome</keyword>
<protein>
    <submittedName>
        <fullName evidence="1">Uncharacterized protein</fullName>
    </submittedName>
</protein>
<evidence type="ECO:0000313" key="1">
    <source>
        <dbReference type="EMBL" id="GIY16716.1"/>
    </source>
</evidence>
<reference evidence="1 2" key="1">
    <citation type="submission" date="2021-06" db="EMBL/GenBank/DDBJ databases">
        <title>Caerostris darwini draft genome.</title>
        <authorList>
            <person name="Kono N."/>
            <person name="Arakawa K."/>
        </authorList>
    </citation>
    <scope>NUCLEOTIDE SEQUENCE [LARGE SCALE GENOMIC DNA]</scope>
</reference>
<accession>A0AAV4R7U5</accession>
<dbReference type="AlphaFoldDB" id="A0AAV4R7U5"/>
<organism evidence="1 2">
    <name type="scientific">Caerostris darwini</name>
    <dbReference type="NCBI Taxonomy" id="1538125"/>
    <lineage>
        <taxon>Eukaryota</taxon>
        <taxon>Metazoa</taxon>
        <taxon>Ecdysozoa</taxon>
        <taxon>Arthropoda</taxon>
        <taxon>Chelicerata</taxon>
        <taxon>Arachnida</taxon>
        <taxon>Araneae</taxon>
        <taxon>Araneomorphae</taxon>
        <taxon>Entelegynae</taxon>
        <taxon>Araneoidea</taxon>
        <taxon>Araneidae</taxon>
        <taxon>Caerostris</taxon>
    </lineage>
</organism>
<proteinExistence type="predicted"/>
<evidence type="ECO:0000313" key="2">
    <source>
        <dbReference type="Proteomes" id="UP001054837"/>
    </source>
</evidence>